<dbReference type="OrthoDB" id="9788127at2"/>
<dbReference type="Gene3D" id="1.10.10.410">
    <property type="match status" value="1"/>
</dbReference>
<dbReference type="Pfam" id="PF09424">
    <property type="entry name" value="YqeY"/>
    <property type="match status" value="1"/>
</dbReference>
<sequence>MSTDSPLKARITEDMKSAMRAGDKPRLGTIRLMLAAVKQVEVDTRVSLDDTQVLAVLDKMVKQRRESIEQYRGAGRDDLADVEVRELEVIQSYLPEPLSEGEITAMIDAAISETGASSVRDMGQVMGLIKPRIQGRADMAAVSAQVKARLA</sequence>
<dbReference type="HOGENOM" id="CLU_079430_2_2_6"/>
<dbReference type="Proteomes" id="UP000002383">
    <property type="component" value="Chromosome"/>
</dbReference>
<evidence type="ECO:0000313" key="2">
    <source>
        <dbReference type="Proteomes" id="UP000002383"/>
    </source>
</evidence>
<dbReference type="STRING" id="396588.Tgr7_3018"/>
<gene>
    <name evidence="1" type="ordered locus">Tgr7_3018</name>
</gene>
<dbReference type="KEGG" id="tgr:Tgr7_3018"/>
<dbReference type="eggNOG" id="COG1610">
    <property type="taxonomic scope" value="Bacteria"/>
</dbReference>
<organism evidence="1 2">
    <name type="scientific">Thioalkalivibrio sulfidiphilus (strain HL-EbGR7)</name>
    <dbReference type="NCBI Taxonomy" id="396588"/>
    <lineage>
        <taxon>Bacteria</taxon>
        <taxon>Pseudomonadati</taxon>
        <taxon>Pseudomonadota</taxon>
        <taxon>Gammaproteobacteria</taxon>
        <taxon>Chromatiales</taxon>
        <taxon>Ectothiorhodospiraceae</taxon>
        <taxon>Thioalkalivibrio</taxon>
    </lineage>
</organism>
<evidence type="ECO:0000313" key="1">
    <source>
        <dbReference type="EMBL" id="ACL74088.1"/>
    </source>
</evidence>
<dbReference type="Gene3D" id="1.10.1510.10">
    <property type="entry name" value="Uncharacterised protein YqeY/AIM41 PF09424, N-terminal domain"/>
    <property type="match status" value="1"/>
</dbReference>
<dbReference type="PANTHER" id="PTHR28055:SF1">
    <property type="entry name" value="ALTERED INHERITANCE OF MITOCHONDRIA PROTEIN 41, MITOCHONDRIAL"/>
    <property type="match status" value="1"/>
</dbReference>
<accession>B8GPU1</accession>
<proteinExistence type="predicted"/>
<dbReference type="InterPro" id="IPR023168">
    <property type="entry name" value="GatB_Yqey_C_2"/>
</dbReference>
<evidence type="ECO:0008006" key="3">
    <source>
        <dbReference type="Google" id="ProtNLM"/>
    </source>
</evidence>
<reference evidence="1 2" key="1">
    <citation type="journal article" date="2011" name="Stand. Genomic Sci.">
        <title>Complete genome sequence of 'Thioalkalivibrio sulfidophilus' HL-EbGr7.</title>
        <authorList>
            <person name="Muyzer G."/>
            <person name="Sorokin D.Y."/>
            <person name="Mavromatis K."/>
            <person name="Lapidus A."/>
            <person name="Clum A."/>
            <person name="Ivanova N."/>
            <person name="Pati A."/>
            <person name="d'Haeseleer P."/>
            <person name="Woyke T."/>
            <person name="Kyrpides N.C."/>
        </authorList>
    </citation>
    <scope>NUCLEOTIDE SEQUENCE [LARGE SCALE GENOMIC DNA]</scope>
    <source>
        <strain evidence="1 2">HL-EbGR7</strain>
    </source>
</reference>
<dbReference type="EMBL" id="CP001339">
    <property type="protein sequence ID" value="ACL74088.1"/>
    <property type="molecule type" value="Genomic_DNA"/>
</dbReference>
<dbReference type="PANTHER" id="PTHR28055">
    <property type="entry name" value="ALTERED INHERITANCE OF MITOCHONDRIA PROTEIN 41, MITOCHONDRIAL"/>
    <property type="match status" value="1"/>
</dbReference>
<dbReference type="InterPro" id="IPR042184">
    <property type="entry name" value="YqeY/Aim41_N"/>
</dbReference>
<dbReference type="InterPro" id="IPR003789">
    <property type="entry name" value="Asn/Gln_tRNA_amidoTrase-B-like"/>
</dbReference>
<dbReference type="RefSeq" id="WP_012639551.1">
    <property type="nucleotide sequence ID" value="NC_011901.1"/>
</dbReference>
<keyword evidence="2" id="KW-1185">Reference proteome</keyword>
<dbReference type="GO" id="GO:0016884">
    <property type="term" value="F:carbon-nitrogen ligase activity, with glutamine as amido-N-donor"/>
    <property type="evidence" value="ECO:0007669"/>
    <property type="project" value="InterPro"/>
</dbReference>
<dbReference type="AlphaFoldDB" id="B8GPU1"/>
<protein>
    <recommendedName>
        <fullName evidence="3">GatB/Yqey domain protein</fullName>
    </recommendedName>
</protein>
<dbReference type="InterPro" id="IPR019004">
    <property type="entry name" value="YqeY/Aim41"/>
</dbReference>
<dbReference type="SUPFAM" id="SSF89095">
    <property type="entry name" value="GatB/YqeY motif"/>
    <property type="match status" value="1"/>
</dbReference>
<name>B8GPU1_THISH</name>